<protein>
    <submittedName>
        <fullName evidence="2">Condensation domain-containing protein</fullName>
    </submittedName>
</protein>
<organism evidence="2">
    <name type="scientific">Acerihabitans sp. KWT182</name>
    <dbReference type="NCBI Taxonomy" id="3157919"/>
    <lineage>
        <taxon>Bacteria</taxon>
        <taxon>Pseudomonadati</taxon>
        <taxon>Pseudomonadota</taxon>
        <taxon>Gammaproteobacteria</taxon>
        <taxon>Enterobacterales</taxon>
        <taxon>Pectobacteriaceae</taxon>
        <taxon>Acerihabitans</taxon>
    </lineage>
</organism>
<dbReference type="InterPro" id="IPR023213">
    <property type="entry name" value="CAT-like_dom_sf"/>
</dbReference>
<feature type="domain" description="Condensation" evidence="1">
    <location>
        <begin position="20"/>
        <end position="78"/>
    </location>
</feature>
<sequence length="79" mass="9001">MTEQVFNENSRRLPQCPGEQGLSEQQASLWFLARLAPDDAAYNIACACRSFGELDIPALRDAMLRLTGRHEVLRSVFYR</sequence>
<dbReference type="GO" id="GO:0003824">
    <property type="term" value="F:catalytic activity"/>
    <property type="evidence" value="ECO:0007669"/>
    <property type="project" value="InterPro"/>
</dbReference>
<dbReference type="AlphaFoldDB" id="A0AAU7Q497"/>
<accession>A0AAU7Q497</accession>
<dbReference type="Pfam" id="PF00668">
    <property type="entry name" value="Condensation"/>
    <property type="match status" value="1"/>
</dbReference>
<reference evidence="2" key="1">
    <citation type="submission" date="2024-06" db="EMBL/GenBank/DDBJ databases">
        <authorList>
            <person name="Coelho C."/>
            <person name="Bento M."/>
            <person name="Garcia E."/>
            <person name="Camelo A."/>
            <person name="Brandao I."/>
            <person name="Espirito Santo C."/>
            <person name="Trovao J."/>
            <person name="Verissimo A."/>
            <person name="Costa J."/>
            <person name="Tiago I."/>
        </authorList>
    </citation>
    <scope>NUCLEOTIDE SEQUENCE</scope>
    <source>
        <strain evidence="2">KWT182</strain>
    </source>
</reference>
<dbReference type="Gene3D" id="3.30.559.10">
    <property type="entry name" value="Chloramphenicol acetyltransferase-like domain"/>
    <property type="match status" value="1"/>
</dbReference>
<dbReference type="SUPFAM" id="SSF52777">
    <property type="entry name" value="CoA-dependent acyltransferases"/>
    <property type="match status" value="1"/>
</dbReference>
<proteinExistence type="predicted"/>
<evidence type="ECO:0000313" key="2">
    <source>
        <dbReference type="EMBL" id="XBS67972.1"/>
    </source>
</evidence>
<gene>
    <name evidence="2" type="ORF">ABK905_13785</name>
</gene>
<name>A0AAU7Q497_9GAMM</name>
<dbReference type="InterPro" id="IPR001242">
    <property type="entry name" value="Condensation_dom"/>
</dbReference>
<dbReference type="EMBL" id="CP157947">
    <property type="protein sequence ID" value="XBS67972.1"/>
    <property type="molecule type" value="Genomic_DNA"/>
</dbReference>
<evidence type="ECO:0000259" key="1">
    <source>
        <dbReference type="Pfam" id="PF00668"/>
    </source>
</evidence>